<dbReference type="EMBL" id="LGUT01002576">
    <property type="protein sequence ID" value="KOG86864.1"/>
    <property type="molecule type" value="Genomic_DNA"/>
</dbReference>
<protein>
    <submittedName>
        <fullName evidence="1">Uncharacterized protein</fullName>
    </submittedName>
</protein>
<gene>
    <name evidence="1" type="ORF">ADK38_28625</name>
</gene>
<reference evidence="1 2" key="1">
    <citation type="submission" date="2015-07" db="EMBL/GenBank/DDBJ databases">
        <authorList>
            <person name="Ju K.-S."/>
            <person name="Doroghazi J.R."/>
            <person name="Metcalf W.W."/>
        </authorList>
    </citation>
    <scope>NUCLEOTIDE SEQUENCE [LARGE SCALE GENOMIC DNA]</scope>
    <source>
        <strain evidence="1 2">NRRL B-3589</strain>
    </source>
</reference>
<evidence type="ECO:0000313" key="2">
    <source>
        <dbReference type="Proteomes" id="UP000037020"/>
    </source>
</evidence>
<name>A0ABR5J0G7_9ACTN</name>
<comment type="caution">
    <text evidence="1">The sequence shown here is derived from an EMBL/GenBank/DDBJ whole genome shotgun (WGS) entry which is preliminary data.</text>
</comment>
<accession>A0ABR5J0G7</accession>
<sequence length="80" mass="8912">MTVTFTNTGGRPVTKGIVTFETHVIGALGVDWATIKQTRPLPAPITAGQRKEQTWPICVDAWRVPLGMHIETRDVTARWK</sequence>
<organism evidence="1 2">
    <name type="scientific">Streptomyces varsoviensis</name>
    <dbReference type="NCBI Taxonomy" id="67373"/>
    <lineage>
        <taxon>Bacteria</taxon>
        <taxon>Bacillati</taxon>
        <taxon>Actinomycetota</taxon>
        <taxon>Actinomycetes</taxon>
        <taxon>Kitasatosporales</taxon>
        <taxon>Streptomycetaceae</taxon>
        <taxon>Streptomyces</taxon>
    </lineage>
</organism>
<proteinExistence type="predicted"/>
<keyword evidence="2" id="KW-1185">Reference proteome</keyword>
<dbReference type="Proteomes" id="UP000037020">
    <property type="component" value="Unassembled WGS sequence"/>
</dbReference>
<evidence type="ECO:0000313" key="1">
    <source>
        <dbReference type="EMBL" id="KOG86864.1"/>
    </source>
</evidence>